<feature type="non-terminal residue" evidence="4">
    <location>
        <position position="1"/>
    </location>
</feature>
<dbReference type="EMBL" id="MCOG01000040">
    <property type="protein sequence ID" value="ORY72337.1"/>
    <property type="molecule type" value="Genomic_DNA"/>
</dbReference>
<keyword evidence="1 2" id="KW-0556">Organic radical</keyword>
<dbReference type="AlphaFoldDB" id="A0A1Y2ELC3"/>
<dbReference type="STRING" id="1754190.A0A1Y2ELC3"/>
<gene>
    <name evidence="4" type="ORF">LY90DRAFT_404351</name>
</gene>
<feature type="domain" description="Glycine radical" evidence="3">
    <location>
        <begin position="1"/>
        <end position="43"/>
    </location>
</feature>
<evidence type="ECO:0000313" key="4">
    <source>
        <dbReference type="EMBL" id="ORY72337.1"/>
    </source>
</evidence>
<accession>A0A1Y2ELC3</accession>
<organism evidence="4 5">
    <name type="scientific">Neocallimastix californiae</name>
    <dbReference type="NCBI Taxonomy" id="1754190"/>
    <lineage>
        <taxon>Eukaryota</taxon>
        <taxon>Fungi</taxon>
        <taxon>Fungi incertae sedis</taxon>
        <taxon>Chytridiomycota</taxon>
        <taxon>Chytridiomycota incertae sedis</taxon>
        <taxon>Neocallimastigomycetes</taxon>
        <taxon>Neocallimastigales</taxon>
        <taxon>Neocallimastigaceae</taxon>
        <taxon>Neocallimastix</taxon>
    </lineage>
</organism>
<dbReference type="PROSITE" id="PS51149">
    <property type="entry name" value="GLY_RADICAL_2"/>
    <property type="match status" value="1"/>
</dbReference>
<evidence type="ECO:0000259" key="3">
    <source>
        <dbReference type="PROSITE" id="PS51149"/>
    </source>
</evidence>
<protein>
    <submittedName>
        <fullName evidence="4">Formate C-acetyltransferase</fullName>
    </submittedName>
</protein>
<proteinExistence type="predicted"/>
<feature type="modified residue" description="Glycine radical" evidence="2">
    <location>
        <position position="18"/>
    </location>
</feature>
<keyword evidence="5" id="KW-1185">Reference proteome</keyword>
<comment type="caution">
    <text evidence="4">The sequence shown here is derived from an EMBL/GenBank/DDBJ whole genome shotgun (WGS) entry which is preliminary data.</text>
</comment>
<sequence>DSMDHPENYLDLTILVSGYAIIFVKLTPAQQKEVIANTFHKKIQIKGKDEQV</sequence>
<name>A0A1Y2ELC3_9FUNG</name>
<evidence type="ECO:0000313" key="5">
    <source>
        <dbReference type="Proteomes" id="UP000193920"/>
    </source>
</evidence>
<dbReference type="Gene3D" id="3.20.70.20">
    <property type="match status" value="1"/>
</dbReference>
<keyword evidence="4" id="KW-0808">Transferase</keyword>
<dbReference type="Proteomes" id="UP000193920">
    <property type="component" value="Unassembled WGS sequence"/>
</dbReference>
<dbReference type="GO" id="GO:0016740">
    <property type="term" value="F:transferase activity"/>
    <property type="evidence" value="ECO:0007669"/>
    <property type="project" value="UniProtKB-KW"/>
</dbReference>
<dbReference type="InterPro" id="IPR001150">
    <property type="entry name" value="Gly_radical"/>
</dbReference>
<evidence type="ECO:0000256" key="1">
    <source>
        <dbReference type="ARBA" id="ARBA00022818"/>
    </source>
</evidence>
<dbReference type="SUPFAM" id="SSF51998">
    <property type="entry name" value="PFL-like glycyl radical enzymes"/>
    <property type="match status" value="1"/>
</dbReference>
<evidence type="ECO:0000256" key="2">
    <source>
        <dbReference type="PROSITE-ProRule" id="PRU00493"/>
    </source>
</evidence>
<reference evidence="4 5" key="1">
    <citation type="submission" date="2016-08" db="EMBL/GenBank/DDBJ databases">
        <title>A Parts List for Fungal Cellulosomes Revealed by Comparative Genomics.</title>
        <authorList>
            <consortium name="DOE Joint Genome Institute"/>
            <person name="Haitjema C.H."/>
            <person name="Gilmore S.P."/>
            <person name="Henske J.K."/>
            <person name="Solomon K.V."/>
            <person name="De Groot R."/>
            <person name="Kuo A."/>
            <person name="Mondo S.J."/>
            <person name="Salamov A.A."/>
            <person name="Labutti K."/>
            <person name="Zhao Z."/>
            <person name="Chiniquy J."/>
            <person name="Barry K."/>
            <person name="Brewer H.M."/>
            <person name="Purvine S.O."/>
            <person name="Wright A.T."/>
            <person name="Boxma B."/>
            <person name="Van Alen T."/>
            <person name="Hackstein J.H."/>
            <person name="Baker S.E."/>
            <person name="Grigoriev I.V."/>
            <person name="O'Malley M.A."/>
        </authorList>
    </citation>
    <scope>NUCLEOTIDE SEQUENCE [LARGE SCALE GENOMIC DNA]</scope>
    <source>
        <strain evidence="4 5">G1</strain>
    </source>
</reference>
<dbReference type="OrthoDB" id="76259at2759"/>